<dbReference type="Pfam" id="PF13573">
    <property type="entry name" value="SprB"/>
    <property type="match status" value="2"/>
</dbReference>
<dbReference type="InterPro" id="IPR026444">
    <property type="entry name" value="Secre_tail"/>
</dbReference>
<dbReference type="Pfam" id="PF18962">
    <property type="entry name" value="Por_Secre_tail"/>
    <property type="match status" value="1"/>
</dbReference>
<evidence type="ECO:0000256" key="2">
    <source>
        <dbReference type="SAM" id="SignalP"/>
    </source>
</evidence>
<dbReference type="InterPro" id="IPR003410">
    <property type="entry name" value="HYR_dom"/>
</dbReference>
<evidence type="ECO:0000259" key="3">
    <source>
        <dbReference type="PROSITE" id="PS50825"/>
    </source>
</evidence>
<feature type="signal peptide" evidence="2">
    <location>
        <begin position="1"/>
        <end position="19"/>
    </location>
</feature>
<dbReference type="Gene3D" id="2.60.40.10">
    <property type="entry name" value="Immunoglobulins"/>
    <property type="match status" value="2"/>
</dbReference>
<dbReference type="InterPro" id="IPR025667">
    <property type="entry name" value="SprB_repeat"/>
</dbReference>
<dbReference type="EMBL" id="BMGY01000020">
    <property type="protein sequence ID" value="GGH86501.1"/>
    <property type="molecule type" value="Genomic_DNA"/>
</dbReference>
<dbReference type="Pfam" id="PF06119">
    <property type="entry name" value="NIDO"/>
    <property type="match status" value="2"/>
</dbReference>
<comment type="caution">
    <text evidence="4">The sequence shown here is derived from an EMBL/GenBank/DDBJ whole genome shotgun (WGS) entry which is preliminary data.</text>
</comment>
<gene>
    <name evidence="4" type="ORF">GCM10011495_23220</name>
</gene>
<dbReference type="Pfam" id="PF02494">
    <property type="entry name" value="HYR"/>
    <property type="match status" value="1"/>
</dbReference>
<dbReference type="PANTHER" id="PTHR24273:SF32">
    <property type="entry name" value="HYALIN"/>
    <property type="match status" value="1"/>
</dbReference>
<keyword evidence="2" id="KW-0732">Signal</keyword>
<accession>A0ABQ2A817</accession>
<dbReference type="InterPro" id="IPR013783">
    <property type="entry name" value="Ig-like_fold"/>
</dbReference>
<feature type="domain" description="HYR" evidence="3">
    <location>
        <begin position="618"/>
        <end position="699"/>
    </location>
</feature>
<dbReference type="InterPro" id="IPR003886">
    <property type="entry name" value="NIDO_dom"/>
</dbReference>
<organism evidence="4 5">
    <name type="scientific">Hymenobacter frigidus</name>
    <dbReference type="NCBI Taxonomy" id="1524095"/>
    <lineage>
        <taxon>Bacteria</taxon>
        <taxon>Pseudomonadati</taxon>
        <taxon>Bacteroidota</taxon>
        <taxon>Cytophagia</taxon>
        <taxon>Cytophagales</taxon>
        <taxon>Hymenobacteraceae</taxon>
        <taxon>Hymenobacter</taxon>
    </lineage>
</organism>
<reference evidence="5" key="1">
    <citation type="journal article" date="2019" name="Int. J. Syst. Evol. Microbiol.">
        <title>The Global Catalogue of Microorganisms (GCM) 10K type strain sequencing project: providing services to taxonomists for standard genome sequencing and annotation.</title>
        <authorList>
            <consortium name="The Broad Institute Genomics Platform"/>
            <consortium name="The Broad Institute Genome Sequencing Center for Infectious Disease"/>
            <person name="Wu L."/>
            <person name="Ma J."/>
        </authorList>
    </citation>
    <scope>NUCLEOTIDE SEQUENCE [LARGE SCALE GENOMIC DNA]</scope>
    <source>
        <strain evidence="5">CGMCC 1.14966</strain>
    </source>
</reference>
<evidence type="ECO:0000313" key="5">
    <source>
        <dbReference type="Proteomes" id="UP000637774"/>
    </source>
</evidence>
<dbReference type="PANTHER" id="PTHR24273">
    <property type="entry name" value="FI04643P-RELATED"/>
    <property type="match status" value="1"/>
</dbReference>
<keyword evidence="1" id="KW-0677">Repeat</keyword>
<proteinExistence type="predicted"/>
<dbReference type="Proteomes" id="UP000637774">
    <property type="component" value="Unassembled WGS sequence"/>
</dbReference>
<evidence type="ECO:0000313" key="4">
    <source>
        <dbReference type="EMBL" id="GGH86501.1"/>
    </source>
</evidence>
<dbReference type="RefSeq" id="WP_188562239.1">
    <property type="nucleotide sequence ID" value="NZ_BMGY01000020.1"/>
</dbReference>
<evidence type="ECO:0000256" key="1">
    <source>
        <dbReference type="ARBA" id="ARBA00022737"/>
    </source>
</evidence>
<sequence length="1034" mass="105792">MRKHVLYLAALLAPLLLTALTGVGQTVTNPSLTSGYDMAKSGLVFGNRPAPTPAVNSGSSGIASGPQYTGNGCFIPADASYTTLGRNDDGSFGPIALPFTFRLYGSSYTQVWINTNGNLTFQGPFSSFSSSGFPSGVPMVAPFWSDVDTRNPASGLIHYKLSPTNLIVTWDNVGYYGTMADKLSTFQAIIGSETDALLGPGQNVSLRYGDMQWTTGLASGGVGGFMGIPATVGVNNGNNLDYVQVGRFNLNNSDYDGPGGAHDGVNYLDGQCFGFNVGNAGNAPPSANNMPLNNTVTVACGQTVTLDPRFLGPEVNQTVTVGVNTNGLCNTSVTTTNGTIANAHIVITGTPCNVGTHPIILTATDNGSPTGITTVTLNVVVVACCNLQLAATPTPVACPGGTDGALDLTVSNATAPLTYRWSNGATTQDLTGVPPGTYTVTVTEANGCTATASYSLGQQDTVNPTARTRNITLPLNTAGAATLTPANVDNGSTDNCIFTLALNRTAFDCSNLGPNTVTLTVTDGNGNVGTATATVTVVDVIAPTVRTRPATVYLNAAGQASLTAGQVNDGSLDACGVASTLVSTTSFGCANLGANNVSLTVTDVHGNTAVGAVVVTVADSLAPTMSGVPANISTTTPIDNHTAIVRWTAPLVADNCSATLTSSHQSGAVFPVGVTTVTLTATDPAGNRTSRSFQVTVLGWAMSASLSSPTFSPINSGSASVGYNVSCYGARTGTATVSVTGGDQPYSYLWSTGQTGATATGLPAGTHTVTVTDANGMRIVRTITLTQAPAITVTTSATLLTSFNGAQPRTLYRGYGAQSLELRGVATGGMGGYTYTWAPATGLSRTTGNTVTASPTVTTTYTLTVVDANDCTAAISQVTVVVLDVRCGNKNDKVLVCHNGHEICISANAVPAHLNGHPGDRLGSCIAPLVLGAQGASSTPAAPATLKETALLEAFPNPFANSTTVRFRQVETAAVQVRVYDGQGRVVAVLFNGVAEADREYSLVLDATPLATGIYLCRYESLGKSITQRLSVTR</sequence>
<keyword evidence="5" id="KW-1185">Reference proteome</keyword>
<dbReference type="PROSITE" id="PS50825">
    <property type="entry name" value="HYR"/>
    <property type="match status" value="1"/>
</dbReference>
<protein>
    <recommendedName>
        <fullName evidence="3">HYR domain-containing protein</fullName>
    </recommendedName>
</protein>
<dbReference type="NCBIfam" id="TIGR04183">
    <property type="entry name" value="Por_Secre_tail"/>
    <property type="match status" value="1"/>
</dbReference>
<feature type="chain" id="PRO_5047282050" description="HYR domain-containing protein" evidence="2">
    <location>
        <begin position="20"/>
        <end position="1034"/>
    </location>
</feature>
<dbReference type="Gene3D" id="2.60.40.740">
    <property type="match status" value="1"/>
</dbReference>
<name>A0ABQ2A817_9BACT</name>